<evidence type="ECO:0000256" key="1">
    <source>
        <dbReference type="ARBA" id="ARBA00001947"/>
    </source>
</evidence>
<dbReference type="InterPro" id="IPR044098">
    <property type="entry name" value="STAMBP/STALP-like_MPN"/>
</dbReference>
<dbReference type="PROSITE" id="PS50249">
    <property type="entry name" value="MPN"/>
    <property type="match status" value="1"/>
</dbReference>
<keyword evidence="5" id="KW-0833">Ubl conjugation pathway</keyword>
<evidence type="ECO:0000256" key="5">
    <source>
        <dbReference type="ARBA" id="ARBA00022786"/>
    </source>
</evidence>
<feature type="non-terminal residue" evidence="10">
    <location>
        <position position="1"/>
    </location>
</feature>
<dbReference type="EMBL" id="KB199905">
    <property type="protein sequence ID" value="ESP03865.1"/>
    <property type="molecule type" value="Genomic_DNA"/>
</dbReference>
<accession>V4CNB8</accession>
<dbReference type="InterPro" id="IPR000555">
    <property type="entry name" value="JAMM/MPN+_dom"/>
</dbReference>
<dbReference type="Gene3D" id="3.40.140.10">
    <property type="entry name" value="Cytidine Deaminase, domain 2"/>
    <property type="match status" value="1"/>
</dbReference>
<keyword evidence="11" id="KW-1185">Reference proteome</keyword>
<evidence type="ECO:0000256" key="8">
    <source>
        <dbReference type="ARBA" id="ARBA00023049"/>
    </source>
</evidence>
<dbReference type="GO" id="GO:0140492">
    <property type="term" value="F:metal-dependent deubiquitinase activity"/>
    <property type="evidence" value="ECO:0007669"/>
    <property type="project" value="InterPro"/>
</dbReference>
<evidence type="ECO:0000256" key="6">
    <source>
        <dbReference type="ARBA" id="ARBA00022801"/>
    </source>
</evidence>
<dbReference type="GeneID" id="20230586"/>
<dbReference type="SMART" id="SM00232">
    <property type="entry name" value="JAB_MPN"/>
    <property type="match status" value="1"/>
</dbReference>
<comment type="cofactor">
    <cofactor evidence="1">
        <name>Zn(2+)</name>
        <dbReference type="ChEBI" id="CHEBI:29105"/>
    </cofactor>
</comment>
<keyword evidence="7" id="KW-0862">Zinc</keyword>
<dbReference type="MEROPS" id="M67.003"/>
<organism evidence="10 11">
    <name type="scientific">Lottia gigantea</name>
    <name type="common">Giant owl limpet</name>
    <dbReference type="NCBI Taxonomy" id="225164"/>
    <lineage>
        <taxon>Eukaryota</taxon>
        <taxon>Metazoa</taxon>
        <taxon>Spiralia</taxon>
        <taxon>Lophotrochozoa</taxon>
        <taxon>Mollusca</taxon>
        <taxon>Gastropoda</taxon>
        <taxon>Patellogastropoda</taxon>
        <taxon>Lottioidea</taxon>
        <taxon>Lottiidae</taxon>
        <taxon>Lottia</taxon>
    </lineage>
</organism>
<dbReference type="CDD" id="cd08066">
    <property type="entry name" value="MPN_AMSH_like"/>
    <property type="match status" value="1"/>
</dbReference>
<dbReference type="RefSeq" id="XP_009045347.1">
    <property type="nucleotide sequence ID" value="XM_009047099.1"/>
</dbReference>
<dbReference type="CTD" id="20230586"/>
<evidence type="ECO:0000256" key="3">
    <source>
        <dbReference type="ARBA" id="ARBA00022670"/>
    </source>
</evidence>
<feature type="domain" description="MPN" evidence="9">
    <location>
        <begin position="4"/>
        <end position="135"/>
    </location>
</feature>
<dbReference type="Pfam" id="PF01398">
    <property type="entry name" value="JAB"/>
    <property type="match status" value="1"/>
</dbReference>
<dbReference type="Proteomes" id="UP000030746">
    <property type="component" value="Unassembled WGS sequence"/>
</dbReference>
<dbReference type="AlphaFoldDB" id="V4CNB8"/>
<dbReference type="STRING" id="225164.V4CNB8"/>
<dbReference type="InterPro" id="IPR037518">
    <property type="entry name" value="MPN"/>
</dbReference>
<dbReference type="OrthoDB" id="3640at2759"/>
<evidence type="ECO:0000259" key="9">
    <source>
        <dbReference type="PROSITE" id="PS50249"/>
    </source>
</evidence>
<comment type="similarity">
    <text evidence="2">Belongs to the peptidase M67C family.</text>
</comment>
<dbReference type="GO" id="GO:0046872">
    <property type="term" value="F:metal ion binding"/>
    <property type="evidence" value="ECO:0007669"/>
    <property type="project" value="UniProtKB-KW"/>
</dbReference>
<dbReference type="SUPFAM" id="SSF102712">
    <property type="entry name" value="JAB1/MPN domain"/>
    <property type="match status" value="1"/>
</dbReference>
<dbReference type="OMA" id="KIKEPFH"/>
<evidence type="ECO:0000256" key="4">
    <source>
        <dbReference type="ARBA" id="ARBA00022723"/>
    </source>
</evidence>
<dbReference type="PANTHER" id="PTHR12947">
    <property type="entry name" value="AMSH-LIKE PROTEASE"/>
    <property type="match status" value="1"/>
</dbReference>
<dbReference type="GO" id="GO:0016020">
    <property type="term" value="C:membrane"/>
    <property type="evidence" value="ECO:0007669"/>
    <property type="project" value="TreeGrafter"/>
</dbReference>
<evidence type="ECO:0000256" key="2">
    <source>
        <dbReference type="ARBA" id="ARBA00010981"/>
    </source>
</evidence>
<dbReference type="GO" id="GO:0006508">
    <property type="term" value="P:proteolysis"/>
    <property type="evidence" value="ECO:0007669"/>
    <property type="project" value="UniProtKB-KW"/>
</dbReference>
<gene>
    <name evidence="10" type="ORF">LOTGIDRAFT_110402</name>
</gene>
<evidence type="ECO:0000313" key="11">
    <source>
        <dbReference type="Proteomes" id="UP000030746"/>
    </source>
</evidence>
<name>V4CNB8_LOTGI</name>
<dbReference type="HOGENOM" id="CLU_023304_2_0_1"/>
<sequence>LRQVIIPSNIFSQFLLKAESNTKKNTETLGILFGKLSKNSFTISDVFIPKQHGTPDSCDMENEMDLIDFQDKCNLITLGWIHTHPSQTAFLSSVDMHTHFPYQKMMPESVAVVCSPKYKESGVFRLTKNGLNEIGSCTQKGFHYHQKEPPLFEVGVTRIFTKIDINEIERYLFAP</sequence>
<keyword evidence="4" id="KW-0479">Metal-binding</keyword>
<keyword evidence="3" id="KW-0645">Protease</keyword>
<evidence type="ECO:0000256" key="7">
    <source>
        <dbReference type="ARBA" id="ARBA00022833"/>
    </source>
</evidence>
<keyword evidence="6" id="KW-0378">Hydrolase</keyword>
<dbReference type="PANTHER" id="PTHR12947:SF13">
    <property type="entry name" value="FI19924P1"/>
    <property type="match status" value="1"/>
</dbReference>
<protein>
    <recommendedName>
        <fullName evidence="9">MPN domain-containing protein</fullName>
    </recommendedName>
</protein>
<dbReference type="GO" id="GO:0070536">
    <property type="term" value="P:protein K63-linked deubiquitination"/>
    <property type="evidence" value="ECO:0007669"/>
    <property type="project" value="InterPro"/>
</dbReference>
<proteinExistence type="inferred from homology"/>
<reference evidence="10 11" key="1">
    <citation type="journal article" date="2013" name="Nature">
        <title>Insights into bilaterian evolution from three spiralian genomes.</title>
        <authorList>
            <person name="Simakov O."/>
            <person name="Marletaz F."/>
            <person name="Cho S.J."/>
            <person name="Edsinger-Gonzales E."/>
            <person name="Havlak P."/>
            <person name="Hellsten U."/>
            <person name="Kuo D.H."/>
            <person name="Larsson T."/>
            <person name="Lv J."/>
            <person name="Arendt D."/>
            <person name="Savage R."/>
            <person name="Osoegawa K."/>
            <person name="de Jong P."/>
            <person name="Grimwood J."/>
            <person name="Chapman J.A."/>
            <person name="Shapiro H."/>
            <person name="Aerts A."/>
            <person name="Otillar R.P."/>
            <person name="Terry A.Y."/>
            <person name="Boore J.L."/>
            <person name="Grigoriev I.V."/>
            <person name="Lindberg D.R."/>
            <person name="Seaver E.C."/>
            <person name="Weisblat D.A."/>
            <person name="Putnam N.H."/>
            <person name="Rokhsar D.S."/>
        </authorList>
    </citation>
    <scope>NUCLEOTIDE SEQUENCE [LARGE SCALE GENOMIC DNA]</scope>
</reference>
<evidence type="ECO:0000313" key="10">
    <source>
        <dbReference type="EMBL" id="ESP03865.1"/>
    </source>
</evidence>
<dbReference type="KEGG" id="lgi:LOTGIDRAFT_110402"/>
<dbReference type="GO" id="GO:0061578">
    <property type="term" value="F:K63-linked deubiquitinase activity"/>
    <property type="evidence" value="ECO:0007669"/>
    <property type="project" value="InterPro"/>
</dbReference>
<keyword evidence="8" id="KW-0482">Metalloprotease</keyword>
<dbReference type="GO" id="GO:0005768">
    <property type="term" value="C:endosome"/>
    <property type="evidence" value="ECO:0007669"/>
    <property type="project" value="TreeGrafter"/>
</dbReference>